<protein>
    <submittedName>
        <fullName evidence="1">Uncharacterized protein</fullName>
    </submittedName>
</protein>
<keyword evidence="1" id="KW-0614">Plasmid</keyword>
<gene>
    <name evidence="1" type="ORF">N894_0045</name>
</gene>
<sequence length="104" mass="11884">MNFTEEQKRHSLAKYAEKILSDIKLVEETLVLGADLELTPKKDGVDTGKICIRWNNEKQALDISVQKYIGDKDFFSSSFDVRDRTEYPLIGDICKGLIECNKIV</sequence>
<name>V5TB00_FRANO</name>
<dbReference type="AlphaFoldDB" id="V5TB00"/>
<evidence type="ECO:0000313" key="1">
    <source>
        <dbReference type="EMBL" id="AHB60813.1"/>
    </source>
</evidence>
<dbReference type="RefSeq" id="WP_023893595.1">
    <property type="nucleotide sequence ID" value="NC_023026.1"/>
</dbReference>
<accession>V5TB00</accession>
<dbReference type="EMBL" id="KF640086">
    <property type="protein sequence ID" value="AHB60813.1"/>
    <property type="molecule type" value="Genomic_DNA"/>
</dbReference>
<proteinExistence type="predicted"/>
<organism evidence="1">
    <name type="scientific">Francisella tularensis subsp. novicida PA10-7858</name>
    <dbReference type="NCBI Taxonomy" id="1386968"/>
    <lineage>
        <taxon>Bacteria</taxon>
        <taxon>Pseudomonadati</taxon>
        <taxon>Pseudomonadota</taxon>
        <taxon>Gammaproteobacteria</taxon>
        <taxon>Thiotrichales</taxon>
        <taxon>Francisellaceae</taxon>
        <taxon>Francisella</taxon>
    </lineage>
</organism>
<reference evidence="1" key="1">
    <citation type="journal article" date="2014" name="Genome">
        <title>Comparative analyses of a putative Francisella conjugative element.</title>
        <authorList>
            <person name="Siddaramappa S."/>
            <person name="Challacombe J.F."/>
            <person name="Petersen J.M."/>
            <person name="Pillai S."/>
            <person name="Kuske C.R."/>
        </authorList>
    </citation>
    <scope>NUCLEOTIDE SEQUENCE</scope>
    <source>
        <strain evidence="1">PA10-7858</strain>
        <plasmid evidence="1">pFNPA10</plasmid>
    </source>
</reference>
<geneLocation type="plasmid" evidence="1">
    <name>pFNPA10</name>
</geneLocation>